<reference evidence="3" key="1">
    <citation type="submission" date="2022-09" db="EMBL/GenBank/DDBJ databases">
        <title>Actin cytoskeleton and complex cell architecture in an #Asgard archaeon.</title>
        <authorList>
            <person name="Ponce Toledo R.I."/>
            <person name="Schleper C."/>
            <person name="Rodrigues Oliveira T."/>
            <person name="Wollweber F."/>
            <person name="Xu J."/>
            <person name="Rittmann S."/>
            <person name="Klingl A."/>
            <person name="Pilhofer M."/>
        </authorList>
    </citation>
    <scope>NUCLEOTIDE SEQUENCE</scope>
    <source>
        <strain evidence="3">B-35</strain>
    </source>
</reference>
<dbReference type="InterPro" id="IPR027417">
    <property type="entry name" value="P-loop_NTPase"/>
</dbReference>
<dbReference type="PANTHER" id="PTHR11259">
    <property type="entry name" value="RAS-RELATED GTP BINDING RAG/GTR YEAST"/>
    <property type="match status" value="1"/>
</dbReference>
<dbReference type="Pfam" id="PF04670">
    <property type="entry name" value="Gtr1_RagA"/>
    <property type="match status" value="1"/>
</dbReference>
<evidence type="ECO:0008006" key="5">
    <source>
        <dbReference type="Google" id="ProtNLM"/>
    </source>
</evidence>
<protein>
    <recommendedName>
        <fullName evidence="5">GTP-binding protein</fullName>
    </recommendedName>
</protein>
<dbReference type="InterPro" id="IPR006762">
    <property type="entry name" value="Gtr1_RagA"/>
</dbReference>
<keyword evidence="1" id="KW-0547">Nucleotide-binding</keyword>
<dbReference type="EMBL" id="CP104013">
    <property type="protein sequence ID" value="UYP48666.1"/>
    <property type="molecule type" value="Genomic_DNA"/>
</dbReference>
<dbReference type="SUPFAM" id="SSF52540">
    <property type="entry name" value="P-loop containing nucleoside triphosphate hydrolases"/>
    <property type="match status" value="1"/>
</dbReference>
<dbReference type="Gene3D" id="3.40.50.300">
    <property type="entry name" value="P-loop containing nucleotide triphosphate hydrolases"/>
    <property type="match status" value="1"/>
</dbReference>
<evidence type="ECO:0000256" key="1">
    <source>
        <dbReference type="ARBA" id="ARBA00022741"/>
    </source>
</evidence>
<organism evidence="3 4">
    <name type="scientific">Candidatus Lokiarchaeum ossiferum</name>
    <dbReference type="NCBI Taxonomy" id="2951803"/>
    <lineage>
        <taxon>Archaea</taxon>
        <taxon>Promethearchaeati</taxon>
        <taxon>Promethearchaeota</taxon>
        <taxon>Promethearchaeia</taxon>
        <taxon>Promethearchaeales</taxon>
        <taxon>Promethearchaeaceae</taxon>
        <taxon>Candidatus Lokiarchaeum</taxon>
    </lineage>
</organism>
<evidence type="ECO:0000313" key="4">
    <source>
        <dbReference type="Proteomes" id="UP001208689"/>
    </source>
</evidence>
<evidence type="ECO:0000256" key="2">
    <source>
        <dbReference type="ARBA" id="ARBA00023134"/>
    </source>
</evidence>
<keyword evidence="4" id="KW-1185">Reference proteome</keyword>
<accession>A0ABY6HZ94</accession>
<keyword evidence="2" id="KW-0342">GTP-binding</keyword>
<dbReference type="Proteomes" id="UP001208689">
    <property type="component" value="Chromosome"/>
</dbReference>
<evidence type="ECO:0000313" key="3">
    <source>
        <dbReference type="EMBL" id="UYP48666.1"/>
    </source>
</evidence>
<proteinExistence type="predicted"/>
<name>A0ABY6HZ94_9ARCH</name>
<dbReference type="PANTHER" id="PTHR11259:SF2">
    <property type="entry name" value="GH16429P"/>
    <property type="match status" value="1"/>
</dbReference>
<gene>
    <name evidence="3" type="ORF">NEF87_004951</name>
</gene>
<sequence length="333" mass="39056">MKYLEFGAIKMVSDKKLAILGLDNAGKTSIITGMKQKFDLPSFVRGLKPTLKIDRSSFQFLDHLIYLNDFGGQAHYIDEYLKHKIRYLSGIDLLFYVVDIQDSLRFDESISYLDKILAYFEESNMDVPVVIMLHKTDPKLKQDPTIRKNVGVVKHRVRQWLEKFKIRFFETNIFEIHTIIQGFSQGIKLLYSQNEAIQKFLIDMVSKMENVISLMIFEQNGIELGSYFMENITLDMRKKVLTLYEIAQRRIVDENMNSYEFSDRLDAFTKISGLIQAFDIEGLQFYILLILEEHDPEVVIDQFNFFEHSTTEIYEILRSLLVDDMEMEKALNP</sequence>